<feature type="region of interest" description="Disordered" evidence="8">
    <location>
        <begin position="181"/>
        <end position="229"/>
    </location>
</feature>
<dbReference type="SUPFAM" id="SSF57667">
    <property type="entry name" value="beta-beta-alpha zinc fingers"/>
    <property type="match status" value="4"/>
</dbReference>
<dbReference type="FunFam" id="3.30.160.60:FF:001182">
    <property type="entry name" value="Zinc finger, C2H2 type"/>
    <property type="match status" value="1"/>
</dbReference>
<dbReference type="Pfam" id="PF13912">
    <property type="entry name" value="zf-C2H2_6"/>
    <property type="match status" value="2"/>
</dbReference>
<feature type="compositionally biased region" description="Basic residues" evidence="8">
    <location>
        <begin position="344"/>
        <end position="354"/>
    </location>
</feature>
<keyword evidence="6" id="KW-0539">Nucleus</keyword>
<sequence length="1177" mass="127804">MSWKVGLRIVDLGELARQMYCTDCSSILDLNSTESEVEVGLASVLKILCQCGRDNHVRTGTLIPQAQRASSFSTQVTQTSADDLMSFAINAKVYAEMLAYQRGEKTVLHFLAVLNIPASLLTTAHRFHHSEPLLWHQAQGDTTTSDASSATVVKHNTMLPGSPTLSPDPSVSTTVVKHNTMQPGSLTLSPDPSVSASASQDGSPSRKRRRKVTCDENIQSVKNPKSGDFTDEPVECSLHILATSATVRDVKDDFNLAGLPKSEQVDKVESCVEGAVFVSTTGQADLNIEESVCTKCETGNVCVNNGADTPPVASEVVSLPTHRRTRSSRLCSLQNQQSADNSRTKKNSTGRKKKAVDINKSTDETQDASRDSSTSSPKRRTSSDRNSLTSRGQSASHGQQTVKSTADQQGSSGQEETDRSVPAVTSVTSSRQRSNKKQKSPGNCERESARDCVGRHQRSRGRKKTAGKPRSLRTESRLQCGICEKLVDSPRVLAAHMSTAHADSLSRKGKTAQERNAEMGVNRKDTRPQSEEAGTDPCIADHGQPQLDHQECGASNNTQLPVSRTNQAGPPSVTKTRSRAMAAQNMQKAAYHCSQCNALFQSSREYTGHMRQRHSVTHPHQCGRCAQSFPTQHQLKRHRRQHSAVEEHHECTVCLKIFPTGRRLRAHRTTHTKQERFQPLKRYRCQVCGEEFAKNYFLQIHLNHHRGKKPYQCFLCEEAFFSKPERRAHYKKCVAKTQSYLCELCGGRFGSVSSLRKHERVHSGEKPHRCRFCDKTFSRTNTLQIHERQHTGETPYVCDQCGCGFKQRVSLVTHMKSKHSVIATYYSQPRTGPRFTHLDYLSGKAFTCNSQPDSTSSDNVNSSSDGDPAANLTQSDGDPAANLTQNRADALQAFSDAGMTIPTVCKSLLMSDTEDQTTAMTYSNVEGSVELTDHTVSSLIPYVVSGHGSEDGMATLAHAATVVALATNHTHTPVCPQGFHTMPHPALAPAEYSALASTQQSVLASTQHTALTSVQHAPLASTQHTALASTQHTALTSVQHAPLASTQHTALASAQHTALTSVQHASLASTQHTALTSTQHTALTSVQHAPLASTQQTALASTHQSVLGSVQHGPLAPTQHTALASVEHAAIATTQHPALACVEHAAITSTQCSMLTSTVHSADDISAGFTPVLNTQR</sequence>
<keyword evidence="5" id="KW-0862">Zinc</keyword>
<dbReference type="InterPro" id="IPR032675">
    <property type="entry name" value="LRR_dom_sf"/>
</dbReference>
<dbReference type="EMBL" id="JBAMIC010000007">
    <property type="protein sequence ID" value="KAK7106751.1"/>
    <property type="molecule type" value="Genomic_DNA"/>
</dbReference>
<gene>
    <name evidence="10" type="ORF">V1264_017972</name>
</gene>
<dbReference type="SMART" id="SM00355">
    <property type="entry name" value="ZnF_C2H2"/>
    <property type="match status" value="9"/>
</dbReference>
<feature type="compositionally biased region" description="Polar residues" evidence="8">
    <location>
        <begin position="181"/>
        <end position="203"/>
    </location>
</feature>
<dbReference type="GO" id="GO:0010468">
    <property type="term" value="P:regulation of gene expression"/>
    <property type="evidence" value="ECO:0007669"/>
    <property type="project" value="TreeGrafter"/>
</dbReference>
<dbReference type="PANTHER" id="PTHR16515">
    <property type="entry name" value="PR DOMAIN ZINC FINGER PROTEIN"/>
    <property type="match status" value="1"/>
</dbReference>
<dbReference type="GO" id="GO:0008270">
    <property type="term" value="F:zinc ion binding"/>
    <property type="evidence" value="ECO:0007669"/>
    <property type="project" value="UniProtKB-KW"/>
</dbReference>
<evidence type="ECO:0000259" key="9">
    <source>
        <dbReference type="PROSITE" id="PS50157"/>
    </source>
</evidence>
<name>A0AAN9BI59_9CAEN</name>
<feature type="domain" description="C2H2-type" evidence="9">
    <location>
        <begin position="591"/>
        <end position="619"/>
    </location>
</feature>
<dbReference type="InterPro" id="IPR050331">
    <property type="entry name" value="Zinc_finger"/>
</dbReference>
<protein>
    <recommendedName>
        <fullName evidence="9">C2H2-type domain-containing protein</fullName>
    </recommendedName>
</protein>
<keyword evidence="3" id="KW-0677">Repeat</keyword>
<feature type="compositionally biased region" description="Basic and acidic residues" evidence="8">
    <location>
        <begin position="355"/>
        <end position="370"/>
    </location>
</feature>
<evidence type="ECO:0000256" key="1">
    <source>
        <dbReference type="ARBA" id="ARBA00004123"/>
    </source>
</evidence>
<feature type="region of interest" description="Disordered" evidence="8">
    <location>
        <begin position="304"/>
        <end position="475"/>
    </location>
</feature>
<dbReference type="PROSITE" id="PS50157">
    <property type="entry name" value="ZINC_FINGER_C2H2_2"/>
    <property type="match status" value="7"/>
</dbReference>
<feature type="compositionally biased region" description="Polar residues" evidence="8">
    <location>
        <begin position="553"/>
        <end position="573"/>
    </location>
</feature>
<feature type="domain" description="C2H2-type" evidence="9">
    <location>
        <begin position="620"/>
        <end position="647"/>
    </location>
</feature>
<dbReference type="Gene3D" id="3.80.10.10">
    <property type="entry name" value="Ribonuclease Inhibitor"/>
    <property type="match status" value="1"/>
</dbReference>
<keyword evidence="4 7" id="KW-0863">Zinc-finger</keyword>
<dbReference type="InterPro" id="IPR013087">
    <property type="entry name" value="Znf_C2H2_type"/>
</dbReference>
<feature type="compositionally biased region" description="Low complexity" evidence="8">
    <location>
        <begin position="853"/>
        <end position="867"/>
    </location>
</feature>
<dbReference type="PROSITE" id="PS00028">
    <property type="entry name" value="ZINC_FINGER_C2H2_1"/>
    <property type="match status" value="8"/>
</dbReference>
<feature type="compositionally biased region" description="Polar residues" evidence="8">
    <location>
        <begin position="163"/>
        <end position="175"/>
    </location>
</feature>
<dbReference type="PANTHER" id="PTHR16515:SF49">
    <property type="entry name" value="GASTRULA ZINC FINGER PROTEIN XLCGF49.1-LIKE-RELATED"/>
    <property type="match status" value="1"/>
</dbReference>
<accession>A0AAN9BI59</accession>
<keyword evidence="11" id="KW-1185">Reference proteome</keyword>
<evidence type="ECO:0000256" key="3">
    <source>
        <dbReference type="ARBA" id="ARBA00022737"/>
    </source>
</evidence>
<feature type="region of interest" description="Disordered" evidence="8">
    <location>
        <begin position="851"/>
        <end position="882"/>
    </location>
</feature>
<feature type="compositionally biased region" description="Basic residues" evidence="8">
    <location>
        <begin position="455"/>
        <end position="471"/>
    </location>
</feature>
<feature type="domain" description="C2H2-type" evidence="9">
    <location>
        <begin position="649"/>
        <end position="676"/>
    </location>
</feature>
<dbReference type="Proteomes" id="UP001374579">
    <property type="component" value="Unassembled WGS sequence"/>
</dbReference>
<dbReference type="AlphaFoldDB" id="A0AAN9BI59"/>
<evidence type="ECO:0000256" key="8">
    <source>
        <dbReference type="SAM" id="MobiDB-lite"/>
    </source>
</evidence>
<feature type="domain" description="C2H2-type" evidence="9">
    <location>
        <begin position="683"/>
        <end position="710"/>
    </location>
</feature>
<evidence type="ECO:0000256" key="4">
    <source>
        <dbReference type="ARBA" id="ARBA00022771"/>
    </source>
</evidence>
<proteinExistence type="predicted"/>
<comment type="subcellular location">
    <subcellularLocation>
        <location evidence="1">Nucleus</location>
    </subcellularLocation>
</comment>
<evidence type="ECO:0000256" key="5">
    <source>
        <dbReference type="ARBA" id="ARBA00022833"/>
    </source>
</evidence>
<feature type="domain" description="C2H2-type" evidence="9">
    <location>
        <begin position="740"/>
        <end position="767"/>
    </location>
</feature>
<feature type="domain" description="C2H2-type" evidence="9">
    <location>
        <begin position="768"/>
        <end position="795"/>
    </location>
</feature>
<keyword evidence="2" id="KW-0479">Metal-binding</keyword>
<evidence type="ECO:0000313" key="10">
    <source>
        <dbReference type="EMBL" id="KAK7106751.1"/>
    </source>
</evidence>
<dbReference type="FunFam" id="3.30.160.60:FF:000100">
    <property type="entry name" value="Zinc finger 45-like"/>
    <property type="match status" value="1"/>
</dbReference>
<organism evidence="10 11">
    <name type="scientific">Littorina saxatilis</name>
    <dbReference type="NCBI Taxonomy" id="31220"/>
    <lineage>
        <taxon>Eukaryota</taxon>
        <taxon>Metazoa</taxon>
        <taxon>Spiralia</taxon>
        <taxon>Lophotrochozoa</taxon>
        <taxon>Mollusca</taxon>
        <taxon>Gastropoda</taxon>
        <taxon>Caenogastropoda</taxon>
        <taxon>Littorinimorpha</taxon>
        <taxon>Littorinoidea</taxon>
        <taxon>Littorinidae</taxon>
        <taxon>Littorina</taxon>
    </lineage>
</organism>
<evidence type="ECO:0000256" key="2">
    <source>
        <dbReference type="ARBA" id="ARBA00022723"/>
    </source>
</evidence>
<feature type="region of interest" description="Disordered" evidence="8">
    <location>
        <begin position="498"/>
        <end position="573"/>
    </location>
</feature>
<dbReference type="GO" id="GO:0005634">
    <property type="term" value="C:nucleus"/>
    <property type="evidence" value="ECO:0007669"/>
    <property type="project" value="UniProtKB-SubCell"/>
</dbReference>
<feature type="compositionally biased region" description="Polar residues" evidence="8">
    <location>
        <begin position="386"/>
        <end position="414"/>
    </location>
</feature>
<evidence type="ECO:0000256" key="6">
    <source>
        <dbReference type="ARBA" id="ARBA00023242"/>
    </source>
</evidence>
<evidence type="ECO:0000313" key="11">
    <source>
        <dbReference type="Proteomes" id="UP001374579"/>
    </source>
</evidence>
<evidence type="ECO:0000256" key="7">
    <source>
        <dbReference type="PROSITE-ProRule" id="PRU00042"/>
    </source>
</evidence>
<feature type="compositionally biased region" description="Polar residues" evidence="8">
    <location>
        <begin position="871"/>
        <end position="882"/>
    </location>
</feature>
<feature type="domain" description="C2H2-type" evidence="9">
    <location>
        <begin position="796"/>
        <end position="820"/>
    </location>
</feature>
<comment type="caution">
    <text evidence="10">The sequence shown here is derived from an EMBL/GenBank/DDBJ whole genome shotgun (WGS) entry which is preliminary data.</text>
</comment>
<dbReference type="Pfam" id="PF00096">
    <property type="entry name" value="zf-C2H2"/>
    <property type="match status" value="2"/>
</dbReference>
<reference evidence="10 11" key="1">
    <citation type="submission" date="2024-02" db="EMBL/GenBank/DDBJ databases">
        <title>Chromosome-scale genome assembly of the rough periwinkle Littorina saxatilis.</title>
        <authorList>
            <person name="De Jode A."/>
            <person name="Faria R."/>
            <person name="Formenti G."/>
            <person name="Sims Y."/>
            <person name="Smith T.P."/>
            <person name="Tracey A."/>
            <person name="Wood J.M.D."/>
            <person name="Zagrodzka Z.B."/>
            <person name="Johannesson K."/>
            <person name="Butlin R.K."/>
            <person name="Leder E.H."/>
        </authorList>
    </citation>
    <scope>NUCLEOTIDE SEQUENCE [LARGE SCALE GENOMIC DNA]</scope>
    <source>
        <strain evidence="10">Snail1</strain>
        <tissue evidence="10">Muscle</tissue>
    </source>
</reference>
<feature type="compositionally biased region" description="Basic and acidic residues" evidence="8">
    <location>
        <begin position="511"/>
        <end position="530"/>
    </location>
</feature>
<dbReference type="Gene3D" id="3.30.160.60">
    <property type="entry name" value="Classic Zinc Finger"/>
    <property type="match status" value="5"/>
</dbReference>
<dbReference type="InterPro" id="IPR036236">
    <property type="entry name" value="Znf_C2H2_sf"/>
</dbReference>
<feature type="region of interest" description="Disordered" evidence="8">
    <location>
        <begin position="156"/>
        <end position="175"/>
    </location>
</feature>
<feature type="compositionally biased region" description="Basic and acidic residues" evidence="8">
    <location>
        <begin position="444"/>
        <end position="454"/>
    </location>
</feature>
<feature type="compositionally biased region" description="Polar residues" evidence="8">
    <location>
        <begin position="328"/>
        <end position="341"/>
    </location>
</feature>